<dbReference type="GeneID" id="60825094"/>
<dbReference type="EMBL" id="CP033968">
    <property type="protein sequence ID" value="AZG12007.1"/>
    <property type="molecule type" value="Genomic_DNA"/>
</dbReference>
<proteinExistence type="predicted"/>
<accession>A0A3G8GUU3</accession>
<dbReference type="OrthoDB" id="9035758at2"/>
<evidence type="ECO:0000313" key="1">
    <source>
        <dbReference type="EMBL" id="AZG12007.1"/>
    </source>
</evidence>
<sequence>MAEARNKLVCGADSIFKDPSKAAAFAASLKSARFSDEAIQKLPNLEKYRGQRVSIAAVGMEVNGLAKCDELLFLVSMPSDPDPLAYGHYFATALTDMSTDPVTIGTTTEIHEYAFDVRLSCAVRVKATSKAEAIKLLDRIQGNSANLGSWPNGEPILAEVSTDESNPYCFEIDGESAER</sequence>
<reference evidence="2" key="1">
    <citation type="submission" date="2018-11" db="EMBL/GenBank/DDBJ databases">
        <title>FDA dAtabase for Regulatory Grade micrObial Sequences (FDA-ARGOS): Supporting development and validation of Infectious Disease Dx tests.</title>
        <authorList>
            <person name="Goldberg B."/>
            <person name="Campos J."/>
            <person name="Tallon L."/>
            <person name="Sadzewicz L."/>
            <person name="Zhao X."/>
            <person name="Vavikolanu K."/>
            <person name="Mehta A."/>
            <person name="Aluvathingal J."/>
            <person name="Nadendla S."/>
            <person name="Geyer C."/>
            <person name="Nandy P."/>
            <person name="Yan Y."/>
            <person name="Sichtig H."/>
        </authorList>
    </citation>
    <scope>NUCLEOTIDE SEQUENCE [LARGE SCALE GENOMIC DNA]</scope>
    <source>
        <strain evidence="2">FDAARGOS_614</strain>
        <plasmid evidence="2">unnamed1</plasmid>
    </source>
</reference>
<gene>
    <name evidence="1" type="ORF">EHF44_00540</name>
</gene>
<dbReference type="AlphaFoldDB" id="A0A3G8GUU3"/>
<keyword evidence="1" id="KW-0614">Plasmid</keyword>
<organism evidence="1 2">
    <name type="scientific">Cupriavidus pauculus</name>
    <dbReference type="NCBI Taxonomy" id="82633"/>
    <lineage>
        <taxon>Bacteria</taxon>
        <taxon>Pseudomonadati</taxon>
        <taxon>Pseudomonadota</taxon>
        <taxon>Betaproteobacteria</taxon>
        <taxon>Burkholderiales</taxon>
        <taxon>Burkholderiaceae</taxon>
        <taxon>Cupriavidus</taxon>
    </lineage>
</organism>
<evidence type="ECO:0000313" key="2">
    <source>
        <dbReference type="Proteomes" id="UP000270411"/>
    </source>
</evidence>
<dbReference type="RefSeq" id="WP_017512997.1">
    <property type="nucleotide sequence ID" value="NZ_CP033968.1"/>
</dbReference>
<geneLocation type="plasmid" evidence="1">
    <name>unnamed1</name>
</geneLocation>
<name>A0A3G8GUU3_9BURK</name>
<dbReference type="KEGG" id="cpau:EHF44_00540"/>
<protein>
    <submittedName>
        <fullName evidence="1">Uncharacterized protein</fullName>
    </submittedName>
</protein>
<dbReference type="Proteomes" id="UP000270411">
    <property type="component" value="Plasmid unnamed1"/>
</dbReference>